<dbReference type="AlphaFoldDB" id="A0A838Y517"/>
<feature type="transmembrane region" description="Helical" evidence="1">
    <location>
        <begin position="39"/>
        <end position="58"/>
    </location>
</feature>
<evidence type="ECO:0000313" key="4">
    <source>
        <dbReference type="Proteomes" id="UP000559404"/>
    </source>
</evidence>
<protein>
    <submittedName>
        <fullName evidence="3">Tripartite tricarboxylate transporter TctB family protein</fullName>
    </submittedName>
</protein>
<keyword evidence="1" id="KW-0812">Transmembrane</keyword>
<evidence type="ECO:0000259" key="2">
    <source>
        <dbReference type="Pfam" id="PF07331"/>
    </source>
</evidence>
<sequence length="148" mass="15243">MKTLRDAGGGLLIAAIGLLFLLGAREMPLGSLRNMGPGMFPTALSVVAIIAGLAIAALEVLRNAEAAMTFDLRALACVGGAIALYAVLMESAGLLATTVIAVFLLAAAPQRFRPMETLLVGVGLSVFTWAVFVKGLGMPLSFLPDVSL</sequence>
<dbReference type="RefSeq" id="WP_181762126.1">
    <property type="nucleotide sequence ID" value="NZ_BMCR01000014.1"/>
</dbReference>
<dbReference type="InterPro" id="IPR009936">
    <property type="entry name" value="DUF1468"/>
</dbReference>
<feature type="domain" description="DUF1468" evidence="2">
    <location>
        <begin position="10"/>
        <end position="140"/>
    </location>
</feature>
<dbReference type="Proteomes" id="UP000559404">
    <property type="component" value="Unassembled WGS sequence"/>
</dbReference>
<keyword evidence="1" id="KW-1133">Transmembrane helix</keyword>
<feature type="transmembrane region" description="Helical" evidence="1">
    <location>
        <begin position="7"/>
        <end position="24"/>
    </location>
</feature>
<proteinExistence type="predicted"/>
<comment type="caution">
    <text evidence="3">The sequence shown here is derived from an EMBL/GenBank/DDBJ whole genome shotgun (WGS) entry which is preliminary data.</text>
</comment>
<evidence type="ECO:0000313" key="3">
    <source>
        <dbReference type="EMBL" id="MBA4613930.1"/>
    </source>
</evidence>
<gene>
    <name evidence="3" type="ORF">H1W37_19915</name>
</gene>
<reference evidence="3 4" key="1">
    <citation type="submission" date="2020-07" db="EMBL/GenBank/DDBJ databases">
        <authorList>
            <person name="Li M."/>
        </authorList>
    </citation>
    <scope>NUCLEOTIDE SEQUENCE [LARGE SCALE GENOMIC DNA]</scope>
    <source>
        <strain evidence="3 4">DSM 23284</strain>
    </source>
</reference>
<keyword evidence="4" id="KW-1185">Reference proteome</keyword>
<dbReference type="Pfam" id="PF07331">
    <property type="entry name" value="TctB"/>
    <property type="match status" value="1"/>
</dbReference>
<evidence type="ECO:0000256" key="1">
    <source>
        <dbReference type="SAM" id="Phobius"/>
    </source>
</evidence>
<name>A0A838Y517_9HYPH</name>
<organism evidence="3 4">
    <name type="scientific">Stappia taiwanensis</name>
    <dbReference type="NCBI Taxonomy" id="992267"/>
    <lineage>
        <taxon>Bacteria</taxon>
        <taxon>Pseudomonadati</taxon>
        <taxon>Pseudomonadota</taxon>
        <taxon>Alphaproteobacteria</taxon>
        <taxon>Hyphomicrobiales</taxon>
        <taxon>Stappiaceae</taxon>
        <taxon>Stappia</taxon>
    </lineage>
</organism>
<accession>A0A838Y517</accession>
<dbReference type="EMBL" id="JACEON010000030">
    <property type="protein sequence ID" value="MBA4613930.1"/>
    <property type="molecule type" value="Genomic_DNA"/>
</dbReference>
<reference evidence="3 4" key="2">
    <citation type="submission" date="2020-08" db="EMBL/GenBank/DDBJ databases">
        <title>Stappia taiwanensis sp. nov., isolated from a coastal thermal spring.</title>
        <authorList>
            <person name="Kampfer P."/>
        </authorList>
    </citation>
    <scope>NUCLEOTIDE SEQUENCE [LARGE SCALE GENOMIC DNA]</scope>
    <source>
        <strain evidence="3 4">DSM 23284</strain>
    </source>
</reference>
<feature type="transmembrane region" description="Helical" evidence="1">
    <location>
        <begin position="119"/>
        <end position="142"/>
    </location>
</feature>
<keyword evidence="1" id="KW-0472">Membrane</keyword>